<dbReference type="AlphaFoldDB" id="A0A822XKB1"/>
<dbReference type="GO" id="GO:0045493">
    <property type="term" value="P:xylan catabolic process"/>
    <property type="evidence" value="ECO:0007669"/>
    <property type="project" value="InterPro"/>
</dbReference>
<dbReference type="SUPFAM" id="SSF52279">
    <property type="entry name" value="Beta-D-glucan exohydrolase, C-terminal domain"/>
    <property type="match status" value="1"/>
</dbReference>
<sequence length="141" mass="15498">MKWLGDTPVEAISQSMHAGLDLECGWYYSIHGVEASKKGMISEREIDKVLSSVLMRLGYFDGIPCKYVSPKDGLSTFGNLTYEKGCADVACKNDSFIFSAMEAAKKADATVVVVGLDLSIEVEFVDRLDLLLPGYQTQLMN</sequence>
<reference evidence="2 3" key="1">
    <citation type="journal article" date="2020" name="Mol. Biol. Evol.">
        <title>Distinct Expression and Methylation Patterns for Genes with Different Fates following a Single Whole-Genome Duplication in Flowering Plants.</title>
        <authorList>
            <person name="Shi T."/>
            <person name="Rahmani R.S."/>
            <person name="Gugger P.F."/>
            <person name="Wang M."/>
            <person name="Li H."/>
            <person name="Zhang Y."/>
            <person name="Li Z."/>
            <person name="Wang Q."/>
            <person name="Van de Peer Y."/>
            <person name="Marchal K."/>
            <person name="Chen J."/>
        </authorList>
    </citation>
    <scope>NUCLEOTIDE SEQUENCE [LARGE SCALE GENOMIC DNA]</scope>
    <source>
        <tissue evidence="2">Leaf</tissue>
    </source>
</reference>
<organism evidence="2 3">
    <name type="scientific">Nelumbo nucifera</name>
    <name type="common">Sacred lotus</name>
    <dbReference type="NCBI Taxonomy" id="4432"/>
    <lineage>
        <taxon>Eukaryota</taxon>
        <taxon>Viridiplantae</taxon>
        <taxon>Streptophyta</taxon>
        <taxon>Embryophyta</taxon>
        <taxon>Tracheophyta</taxon>
        <taxon>Spermatophyta</taxon>
        <taxon>Magnoliopsida</taxon>
        <taxon>Proteales</taxon>
        <taxon>Nelumbonaceae</taxon>
        <taxon>Nelumbo</taxon>
    </lineage>
</organism>
<dbReference type="InterPro" id="IPR036881">
    <property type="entry name" value="Glyco_hydro_3_C_sf"/>
</dbReference>
<keyword evidence="3" id="KW-1185">Reference proteome</keyword>
<dbReference type="PANTHER" id="PTHR42721:SF11">
    <property type="entry name" value="BETA-D-XYLOSIDASE 5-RELATED"/>
    <property type="match status" value="1"/>
</dbReference>
<dbReference type="Proteomes" id="UP000607653">
    <property type="component" value="Unassembled WGS sequence"/>
</dbReference>
<gene>
    <name evidence="2" type="ORF">HUJ06_020849</name>
</gene>
<dbReference type="GO" id="GO:0009044">
    <property type="term" value="F:xylan 1,4-beta-xylosidase activity"/>
    <property type="evidence" value="ECO:0007669"/>
    <property type="project" value="InterPro"/>
</dbReference>
<dbReference type="InterPro" id="IPR044993">
    <property type="entry name" value="BXL"/>
</dbReference>
<dbReference type="PANTHER" id="PTHR42721">
    <property type="entry name" value="SUGAR HYDROLASE-RELATED"/>
    <property type="match status" value="1"/>
</dbReference>
<name>A0A822XKB1_NELNU</name>
<accession>A0A822XKB1</accession>
<dbReference type="EMBL" id="DUZY01000001">
    <property type="protein sequence ID" value="DAD19386.1"/>
    <property type="molecule type" value="Genomic_DNA"/>
</dbReference>
<comment type="caution">
    <text evidence="2">The sequence shown here is derived from an EMBL/GenBank/DDBJ whole genome shotgun (WGS) entry which is preliminary data.</text>
</comment>
<keyword evidence="1" id="KW-0378">Hydrolase</keyword>
<dbReference type="Gene3D" id="3.40.50.1700">
    <property type="entry name" value="Glycoside hydrolase family 3 C-terminal domain"/>
    <property type="match status" value="1"/>
</dbReference>
<protein>
    <submittedName>
        <fullName evidence="2">Uncharacterized protein</fullName>
    </submittedName>
</protein>
<evidence type="ECO:0000313" key="3">
    <source>
        <dbReference type="Proteomes" id="UP000607653"/>
    </source>
</evidence>
<proteinExistence type="predicted"/>
<evidence type="ECO:0000256" key="1">
    <source>
        <dbReference type="ARBA" id="ARBA00022801"/>
    </source>
</evidence>
<evidence type="ECO:0000313" key="2">
    <source>
        <dbReference type="EMBL" id="DAD19386.1"/>
    </source>
</evidence>